<sequence length="78" mass="8595">MMLGEVVSSIYSKTLIPRQVCTRHANARGFAPTTRYIQADMFKSMASPVEGFDAPSKPSDRASVLYRMAMFIGSCDKA</sequence>
<dbReference type="EMBL" id="BBTG02000033">
    <property type="protein sequence ID" value="GAO15117.1"/>
    <property type="molecule type" value="Genomic_DNA"/>
</dbReference>
<accession>A0A063BTA0</accession>
<gene>
    <name evidence="2" type="ORF">UV8b_02409</name>
    <name evidence="1" type="ORF">UVI_02048260</name>
</gene>
<dbReference type="EMBL" id="CP072754">
    <property type="protein sequence ID" value="QUC18168.1"/>
    <property type="molecule type" value="Genomic_DNA"/>
</dbReference>
<dbReference type="HOGENOM" id="CLU_2623858_0_0_1"/>
<reference evidence="4" key="2">
    <citation type="journal article" date="2016" name="Genome Announc.">
        <title>Genome sequence of Ustilaginoidea virens IPU010, a rice pathogenic fungus causing false smut.</title>
        <authorList>
            <person name="Kumagai T."/>
            <person name="Ishii T."/>
            <person name="Terai G."/>
            <person name="Umemura M."/>
            <person name="Machida M."/>
            <person name="Asai K."/>
        </authorList>
    </citation>
    <scope>NUCLEOTIDE SEQUENCE [LARGE SCALE GENOMIC DNA]</scope>
    <source>
        <strain evidence="4">IPU010</strain>
    </source>
</reference>
<evidence type="ECO:0000313" key="2">
    <source>
        <dbReference type="EMBL" id="QUC18168.1"/>
    </source>
</evidence>
<dbReference type="Proteomes" id="UP000054053">
    <property type="component" value="Unassembled WGS sequence"/>
</dbReference>
<dbReference type="RefSeq" id="XP_042995841.1">
    <property type="nucleotide sequence ID" value="XM_043139907.1"/>
</dbReference>
<protein>
    <submittedName>
        <fullName evidence="1">Uncharacterized protein</fullName>
    </submittedName>
</protein>
<dbReference type="KEGG" id="uvi:66063187"/>
<dbReference type="Proteomes" id="UP000027002">
    <property type="component" value="Chromosome 2"/>
</dbReference>
<name>A0A063BTA0_USTVR</name>
<proteinExistence type="predicted"/>
<reference evidence="1" key="1">
    <citation type="journal article" date="2016" name="Genome Announc.">
        <title>Genome Sequence of Ustilaginoidea virens IPU010, a Rice Pathogenic Fungus Causing False Smut.</title>
        <authorList>
            <person name="Kumagai T."/>
            <person name="Ishii T."/>
            <person name="Terai G."/>
            <person name="Umemura M."/>
            <person name="Machida M."/>
            <person name="Asai K."/>
        </authorList>
    </citation>
    <scope>NUCLEOTIDE SEQUENCE [LARGE SCALE GENOMIC DNA]</scope>
    <source>
        <strain evidence="1">IPU010</strain>
    </source>
</reference>
<dbReference type="AlphaFoldDB" id="A0A063BTA0"/>
<evidence type="ECO:0000313" key="3">
    <source>
        <dbReference type="Proteomes" id="UP000027002"/>
    </source>
</evidence>
<dbReference type="GeneID" id="66063187"/>
<evidence type="ECO:0000313" key="4">
    <source>
        <dbReference type="Proteomes" id="UP000054053"/>
    </source>
</evidence>
<reference evidence="2" key="3">
    <citation type="submission" date="2020-03" db="EMBL/GenBank/DDBJ databases">
        <title>A mixture of massive structural variations and highly conserved coding sequences in Ustilaginoidea virens genome.</title>
        <authorList>
            <person name="Zhang K."/>
            <person name="Zhao Z."/>
            <person name="Zhang Z."/>
            <person name="Li Y."/>
            <person name="Hsiang T."/>
            <person name="Sun W."/>
        </authorList>
    </citation>
    <scope>NUCLEOTIDE SEQUENCE</scope>
    <source>
        <strain evidence="2">UV-8b</strain>
    </source>
</reference>
<keyword evidence="3" id="KW-1185">Reference proteome</keyword>
<organism evidence="1 4">
    <name type="scientific">Ustilaginoidea virens</name>
    <name type="common">Rice false smut fungus</name>
    <name type="synonym">Villosiclava virens</name>
    <dbReference type="NCBI Taxonomy" id="1159556"/>
    <lineage>
        <taxon>Eukaryota</taxon>
        <taxon>Fungi</taxon>
        <taxon>Dikarya</taxon>
        <taxon>Ascomycota</taxon>
        <taxon>Pezizomycotina</taxon>
        <taxon>Sordariomycetes</taxon>
        <taxon>Hypocreomycetidae</taxon>
        <taxon>Hypocreales</taxon>
        <taxon>Clavicipitaceae</taxon>
        <taxon>Ustilaginoidea</taxon>
    </lineage>
</organism>
<evidence type="ECO:0000313" key="1">
    <source>
        <dbReference type="EMBL" id="GAO15117.1"/>
    </source>
</evidence>